<keyword evidence="5" id="KW-1185">Reference proteome</keyword>
<feature type="domain" description="Stage IV sporulation protein A middle" evidence="2">
    <location>
        <begin position="238"/>
        <end position="414"/>
    </location>
</feature>
<dbReference type="InterPro" id="IPR014201">
    <property type="entry name" value="Spore_IV_A"/>
</dbReference>
<dbReference type="GO" id="GO:0016887">
    <property type="term" value="F:ATP hydrolysis activity"/>
    <property type="evidence" value="ECO:0007669"/>
    <property type="project" value="InterPro"/>
</dbReference>
<dbReference type="GO" id="GO:0005524">
    <property type="term" value="F:ATP binding"/>
    <property type="evidence" value="ECO:0007669"/>
    <property type="project" value="InterPro"/>
</dbReference>
<dbReference type="AlphaFoldDB" id="A0A8I0AL82"/>
<dbReference type="RefSeq" id="WP_186847512.1">
    <property type="nucleotide sequence ID" value="NZ_JACOOX010000003.1"/>
</dbReference>
<feature type="domain" description="Sporulation stage IV protein A C-terminal" evidence="3">
    <location>
        <begin position="415"/>
        <end position="490"/>
    </location>
</feature>
<organism evidence="4 5">
    <name type="scientific">Coprococcus hominis</name>
    <name type="common">ex Liu et al. 2022</name>
    <dbReference type="NCBI Taxonomy" id="2763039"/>
    <lineage>
        <taxon>Bacteria</taxon>
        <taxon>Bacillati</taxon>
        <taxon>Bacillota</taxon>
        <taxon>Clostridia</taxon>
        <taxon>Lachnospirales</taxon>
        <taxon>Lachnospiraceae</taxon>
        <taxon>Coprococcus</taxon>
    </lineage>
</organism>
<name>A0A8I0AL82_9FIRM</name>
<dbReference type="EMBL" id="JACOOX010000003">
    <property type="protein sequence ID" value="MBC5662376.1"/>
    <property type="molecule type" value="Genomic_DNA"/>
</dbReference>
<evidence type="ECO:0000313" key="5">
    <source>
        <dbReference type="Proteomes" id="UP000615234"/>
    </source>
</evidence>
<dbReference type="Gene3D" id="3.40.50.300">
    <property type="entry name" value="P-loop containing nucleotide triphosphate hydrolases"/>
    <property type="match status" value="1"/>
</dbReference>
<dbReference type="InterPro" id="IPR046842">
    <property type="entry name" value="SpoIVA_ATPase"/>
</dbReference>
<dbReference type="InterPro" id="IPR027417">
    <property type="entry name" value="P-loop_NTPase"/>
</dbReference>
<dbReference type="GO" id="GO:0043934">
    <property type="term" value="P:sporulation"/>
    <property type="evidence" value="ECO:0007669"/>
    <property type="project" value="InterPro"/>
</dbReference>
<dbReference type="SUPFAM" id="SSF52540">
    <property type="entry name" value="P-loop containing nucleoside triphosphate hydrolases"/>
    <property type="match status" value="1"/>
</dbReference>
<dbReference type="Proteomes" id="UP000615234">
    <property type="component" value="Unassembled WGS sequence"/>
</dbReference>
<dbReference type="Pfam" id="PF20439">
    <property type="entry name" value="SpoIVA_C"/>
    <property type="match status" value="1"/>
</dbReference>
<dbReference type="InterPro" id="IPR046841">
    <property type="entry name" value="SpoIVA_middle"/>
</dbReference>
<evidence type="ECO:0000313" key="4">
    <source>
        <dbReference type="EMBL" id="MBC5662376.1"/>
    </source>
</evidence>
<proteinExistence type="predicted"/>
<evidence type="ECO:0000259" key="2">
    <source>
        <dbReference type="Pfam" id="PF20438"/>
    </source>
</evidence>
<dbReference type="InterPro" id="IPR046840">
    <property type="entry name" value="SpoIVA_C"/>
</dbReference>
<sequence>MGGFNVYNDINARTNGEIYIGVVGPVRTGKSTFIKRFMEMMVIPNIKDENDREIALDEMPQSASGKTIMTTEPKFIPKEGVEIRVDDEIDMRVRLIDCVGYVVDGAEGQMEDGKERMVKTPWFDYDIPFAKAAEIGTRKVINSHSTIGIVVTCDGSFGDLARENYLAAEEKTIAELKAIGKPFVILLNSNRPGAKETKELAATMVDKYGVAVLPVNCDQLSRNDINAIFTSMLYSFPITCINFVIPKWLEVSENDNKIKKSVIENAMDIMNSNQHIYDMVHFAFPENEYVEKYTYNNVNLADGSLSVQVTIYGRYYYEMLSDMLGTEIHNEYDFITEIKDMAEKKKFCNGVINALDSVKNGGYGLVMPEKKDITLETPELIKAGNKYGVKIKAEAPSVHMIKANITTEIAPIVGTKEQAEDLVEYIKTSTGENGDDIWDVNIFGKSIEQLVEDGLNTKTNKMNVESKQKLQDTMEKIVNDGNGGLVCIII</sequence>
<comment type="caution">
    <text evidence="4">The sequence shown here is derived from an EMBL/GenBank/DDBJ whole genome shotgun (WGS) entry which is preliminary data.</text>
</comment>
<dbReference type="Pfam" id="PF20438">
    <property type="entry name" value="SpoIVA_middle"/>
    <property type="match status" value="1"/>
</dbReference>
<evidence type="ECO:0000259" key="3">
    <source>
        <dbReference type="Pfam" id="PF20439"/>
    </source>
</evidence>
<protein>
    <submittedName>
        <fullName evidence="4">Stage IV sporulation protein A</fullName>
    </submittedName>
</protein>
<dbReference type="Pfam" id="PF09547">
    <property type="entry name" value="SpoIVA_ATPase"/>
    <property type="match status" value="1"/>
</dbReference>
<gene>
    <name evidence="4" type="primary">spoIVA</name>
    <name evidence="4" type="ORF">H8S09_05625</name>
</gene>
<feature type="domain" description="Stage IV sporulation protein A ATPase" evidence="1">
    <location>
        <begin position="1"/>
        <end position="237"/>
    </location>
</feature>
<reference evidence="4 5" key="1">
    <citation type="submission" date="2020-08" db="EMBL/GenBank/DDBJ databases">
        <title>Genome public.</title>
        <authorList>
            <person name="Liu C."/>
            <person name="Sun Q."/>
        </authorList>
    </citation>
    <scope>NUCLEOTIDE SEQUENCE [LARGE SCALE GENOMIC DNA]</scope>
    <source>
        <strain evidence="4 5">NSJ-10</strain>
    </source>
</reference>
<dbReference type="NCBIfam" id="TIGR02836">
    <property type="entry name" value="spore_IV_A"/>
    <property type="match status" value="1"/>
</dbReference>
<dbReference type="PIRSF" id="PIRSF007466">
    <property type="entry name" value="SpoIVA"/>
    <property type="match status" value="1"/>
</dbReference>
<accession>A0A8I0AL82</accession>
<evidence type="ECO:0000259" key="1">
    <source>
        <dbReference type="Pfam" id="PF09547"/>
    </source>
</evidence>